<protein>
    <submittedName>
        <fullName evidence="1">Uncharacterized protein</fullName>
    </submittedName>
</protein>
<reference evidence="1 2" key="1">
    <citation type="submission" date="2014-04" db="EMBL/GenBank/DDBJ databases">
        <authorList>
            <consortium name="DOE Joint Genome Institute"/>
            <person name="Kuo A."/>
            <person name="Girlanda M."/>
            <person name="Perotto S."/>
            <person name="Kohler A."/>
            <person name="Nagy L.G."/>
            <person name="Floudas D."/>
            <person name="Copeland A."/>
            <person name="Barry K.W."/>
            <person name="Cichocki N."/>
            <person name="Veneault-Fourrey C."/>
            <person name="LaButti K."/>
            <person name="Lindquist E.A."/>
            <person name="Lipzen A."/>
            <person name="Lundell T."/>
            <person name="Morin E."/>
            <person name="Murat C."/>
            <person name="Sun H."/>
            <person name="Tunlid A."/>
            <person name="Henrissat B."/>
            <person name="Grigoriev I.V."/>
            <person name="Hibbett D.S."/>
            <person name="Martin F."/>
            <person name="Nordberg H.P."/>
            <person name="Cantor M.N."/>
            <person name="Hua S.X."/>
        </authorList>
    </citation>
    <scope>NUCLEOTIDE SEQUENCE [LARGE SCALE GENOMIC DNA]</scope>
    <source>
        <strain evidence="1 2">MUT 4182</strain>
    </source>
</reference>
<dbReference type="EMBL" id="KN823242">
    <property type="protein sequence ID" value="KIO19079.1"/>
    <property type="molecule type" value="Genomic_DNA"/>
</dbReference>
<organism evidence="1 2">
    <name type="scientific">Tulasnella calospora MUT 4182</name>
    <dbReference type="NCBI Taxonomy" id="1051891"/>
    <lineage>
        <taxon>Eukaryota</taxon>
        <taxon>Fungi</taxon>
        <taxon>Dikarya</taxon>
        <taxon>Basidiomycota</taxon>
        <taxon>Agaricomycotina</taxon>
        <taxon>Agaricomycetes</taxon>
        <taxon>Cantharellales</taxon>
        <taxon>Tulasnellaceae</taxon>
        <taxon>Tulasnella</taxon>
    </lineage>
</organism>
<dbReference type="AlphaFoldDB" id="A0A0C3Q6S7"/>
<name>A0A0C3Q6S7_9AGAM</name>
<dbReference type="HOGENOM" id="CLU_3070417_0_0_1"/>
<gene>
    <name evidence="1" type="ORF">M407DRAFT_246289</name>
</gene>
<sequence length="53" mass="5939">MAPWGISALSSASLAAKQINIDRPVFPSSHKDYLFLKKLAQSLPIDSCRFDFR</sequence>
<reference evidence="2" key="2">
    <citation type="submission" date="2015-01" db="EMBL/GenBank/DDBJ databases">
        <title>Evolutionary Origins and Diversification of the Mycorrhizal Mutualists.</title>
        <authorList>
            <consortium name="DOE Joint Genome Institute"/>
            <consortium name="Mycorrhizal Genomics Consortium"/>
            <person name="Kohler A."/>
            <person name="Kuo A."/>
            <person name="Nagy L.G."/>
            <person name="Floudas D."/>
            <person name="Copeland A."/>
            <person name="Barry K.W."/>
            <person name="Cichocki N."/>
            <person name="Veneault-Fourrey C."/>
            <person name="LaButti K."/>
            <person name="Lindquist E.A."/>
            <person name="Lipzen A."/>
            <person name="Lundell T."/>
            <person name="Morin E."/>
            <person name="Murat C."/>
            <person name="Riley R."/>
            <person name="Ohm R."/>
            <person name="Sun H."/>
            <person name="Tunlid A."/>
            <person name="Henrissat B."/>
            <person name="Grigoriev I.V."/>
            <person name="Hibbett D.S."/>
            <person name="Martin F."/>
        </authorList>
    </citation>
    <scope>NUCLEOTIDE SEQUENCE [LARGE SCALE GENOMIC DNA]</scope>
    <source>
        <strain evidence="2">MUT 4182</strain>
    </source>
</reference>
<proteinExistence type="predicted"/>
<dbReference type="Proteomes" id="UP000054248">
    <property type="component" value="Unassembled WGS sequence"/>
</dbReference>
<dbReference type="OrthoDB" id="9988524at2759"/>
<accession>A0A0C3Q6S7</accession>
<evidence type="ECO:0000313" key="1">
    <source>
        <dbReference type="EMBL" id="KIO19079.1"/>
    </source>
</evidence>
<evidence type="ECO:0000313" key="2">
    <source>
        <dbReference type="Proteomes" id="UP000054248"/>
    </source>
</evidence>
<keyword evidence="2" id="KW-1185">Reference proteome</keyword>